<name>A0AAE7EFK0_SERFO</name>
<dbReference type="AlphaFoldDB" id="A0AAE7EFK0"/>
<dbReference type="Gene3D" id="3.40.50.510">
    <property type="entry name" value="Phosphotransferase system, mannose-type IIA component"/>
    <property type="match status" value="1"/>
</dbReference>
<feature type="domain" description="PTS EIIA type-4" evidence="2">
    <location>
        <begin position="1"/>
        <end position="128"/>
    </location>
</feature>
<dbReference type="PANTHER" id="PTHR33799">
    <property type="entry name" value="PTS PERMEASE-RELATED-RELATED"/>
    <property type="match status" value="1"/>
</dbReference>
<dbReference type="GO" id="GO:0009401">
    <property type="term" value="P:phosphoenolpyruvate-dependent sugar phosphotransferase system"/>
    <property type="evidence" value="ECO:0007669"/>
    <property type="project" value="InterPro"/>
</dbReference>
<evidence type="ECO:0000313" key="3">
    <source>
        <dbReference type="EMBL" id="QKJ57685.1"/>
    </source>
</evidence>
<dbReference type="Pfam" id="PF03610">
    <property type="entry name" value="EIIA-man"/>
    <property type="match status" value="1"/>
</dbReference>
<dbReference type="GO" id="GO:0016020">
    <property type="term" value="C:membrane"/>
    <property type="evidence" value="ECO:0007669"/>
    <property type="project" value="InterPro"/>
</dbReference>
<dbReference type="InterPro" id="IPR004701">
    <property type="entry name" value="PTS_EIIA_man-typ"/>
</dbReference>
<accession>A0AAE7EFK0</accession>
<reference evidence="4" key="1">
    <citation type="submission" date="2020-03" db="EMBL/GenBank/DDBJ databases">
        <title>Genome sequences of seven Enterobacteriaceae strains isolated from Canadian wastewater treatment facilities.</title>
        <authorList>
            <person name="Huang H."/>
            <person name="Chmara J.T."/>
            <person name="Duceppe M.-O."/>
        </authorList>
    </citation>
    <scope>NUCLEOTIDE SEQUENCE [LARGE SCALE GENOMIC DNA]</scope>
    <source>
        <strain evidence="4">Biosolid 3</strain>
    </source>
</reference>
<gene>
    <name evidence="3" type="ORF">G9399_03885</name>
</gene>
<dbReference type="InterPro" id="IPR051471">
    <property type="entry name" value="Bacterial_PTS_sugar_comp"/>
</dbReference>
<evidence type="ECO:0000259" key="2">
    <source>
        <dbReference type="PROSITE" id="PS51096"/>
    </source>
</evidence>
<organism evidence="3 4">
    <name type="scientific">Serratia fonticola</name>
    <dbReference type="NCBI Taxonomy" id="47917"/>
    <lineage>
        <taxon>Bacteria</taxon>
        <taxon>Pseudomonadati</taxon>
        <taxon>Pseudomonadota</taxon>
        <taxon>Gammaproteobacteria</taxon>
        <taxon>Enterobacterales</taxon>
        <taxon>Yersiniaceae</taxon>
        <taxon>Serratia</taxon>
    </lineage>
</organism>
<evidence type="ECO:0000313" key="4">
    <source>
        <dbReference type="Proteomes" id="UP000503464"/>
    </source>
</evidence>
<proteinExistence type="predicted"/>
<protein>
    <submittedName>
        <fullName evidence="3">PTS fructose transporter subunit IIA</fullName>
    </submittedName>
</protein>
<evidence type="ECO:0000256" key="1">
    <source>
        <dbReference type="ARBA" id="ARBA00022679"/>
    </source>
</evidence>
<sequence length="142" mass="14991">MLKVIVISHGPLAEALMTSASMVYGELPHTSYVSLFETGGIEAFKQDFATELQRVSSGADGVLVLCDLLCGTPYNVACRHAFDPNNAVPMAVVTGVNFPMLLMSADLLEGVDVQHAAQELVAQGGETIVVARPAQAAQPDDF</sequence>
<dbReference type="GO" id="GO:0016740">
    <property type="term" value="F:transferase activity"/>
    <property type="evidence" value="ECO:0007669"/>
    <property type="project" value="UniProtKB-KW"/>
</dbReference>
<dbReference type="SUPFAM" id="SSF53062">
    <property type="entry name" value="PTS system fructose IIA component-like"/>
    <property type="match status" value="1"/>
</dbReference>
<dbReference type="InterPro" id="IPR036662">
    <property type="entry name" value="PTS_EIIA_man-typ_sf"/>
</dbReference>
<dbReference type="Proteomes" id="UP000503464">
    <property type="component" value="Chromosome"/>
</dbReference>
<dbReference type="EMBL" id="CP054160">
    <property type="protein sequence ID" value="QKJ57685.1"/>
    <property type="molecule type" value="Genomic_DNA"/>
</dbReference>
<keyword evidence="1" id="KW-0808">Transferase</keyword>
<dbReference type="PANTHER" id="PTHR33799:SF1">
    <property type="entry name" value="PTS SYSTEM MANNOSE-SPECIFIC EIIAB COMPONENT-RELATED"/>
    <property type="match status" value="1"/>
</dbReference>
<dbReference type="PROSITE" id="PS51096">
    <property type="entry name" value="PTS_EIIA_TYPE_4"/>
    <property type="match status" value="1"/>
</dbReference>
<dbReference type="RefSeq" id="WP_173408711.1">
    <property type="nucleotide sequence ID" value="NZ_CAMKUK010000011.1"/>
</dbReference>